<evidence type="ECO:0000256" key="11">
    <source>
        <dbReference type="SAM" id="Phobius"/>
    </source>
</evidence>
<dbReference type="InterPro" id="IPR036640">
    <property type="entry name" value="ABC1_TM_sf"/>
</dbReference>
<feature type="domain" description="ABC transporter" evidence="12">
    <location>
        <begin position="1072"/>
        <end position="1332"/>
    </location>
</feature>
<evidence type="ECO:0000256" key="5">
    <source>
        <dbReference type="ARBA" id="ARBA00022737"/>
    </source>
</evidence>
<feature type="compositionally biased region" description="Polar residues" evidence="10">
    <location>
        <begin position="1"/>
        <end position="15"/>
    </location>
</feature>
<dbReference type="CDD" id="cd03249">
    <property type="entry name" value="ABC_MTABC3_MDL1_MDL2"/>
    <property type="match status" value="1"/>
</dbReference>
<dbReference type="Pfam" id="PF00005">
    <property type="entry name" value="ABC_tran"/>
    <property type="match status" value="2"/>
</dbReference>
<feature type="transmembrane region" description="Helical" evidence="11">
    <location>
        <begin position="328"/>
        <end position="349"/>
    </location>
</feature>
<reference evidence="14" key="1">
    <citation type="journal article" date="2021" name="Nat. Commun.">
        <title>Genetic determinants of endophytism in the Arabidopsis root mycobiome.</title>
        <authorList>
            <person name="Mesny F."/>
            <person name="Miyauchi S."/>
            <person name="Thiergart T."/>
            <person name="Pickel B."/>
            <person name="Atanasova L."/>
            <person name="Karlsson M."/>
            <person name="Huettel B."/>
            <person name="Barry K.W."/>
            <person name="Haridas S."/>
            <person name="Chen C."/>
            <person name="Bauer D."/>
            <person name="Andreopoulos W."/>
            <person name="Pangilinan J."/>
            <person name="LaButti K."/>
            <person name="Riley R."/>
            <person name="Lipzen A."/>
            <person name="Clum A."/>
            <person name="Drula E."/>
            <person name="Henrissat B."/>
            <person name="Kohler A."/>
            <person name="Grigoriev I.V."/>
            <person name="Martin F.M."/>
            <person name="Hacquard S."/>
        </authorList>
    </citation>
    <scope>NUCLEOTIDE SEQUENCE</scope>
    <source>
        <strain evidence="14">MPI-CAGE-CH-0243</strain>
    </source>
</reference>
<dbReference type="Proteomes" id="UP000700596">
    <property type="component" value="Unassembled WGS sequence"/>
</dbReference>
<feature type="region of interest" description="Disordered" evidence="10">
    <location>
        <begin position="642"/>
        <end position="677"/>
    </location>
</feature>
<dbReference type="CDD" id="cd18578">
    <property type="entry name" value="ABC_6TM_Pgp_ABCB1_D2_like"/>
    <property type="match status" value="1"/>
</dbReference>
<dbReference type="CDD" id="cd18577">
    <property type="entry name" value="ABC_6TM_Pgp_ABCB1_D1_like"/>
    <property type="match status" value="1"/>
</dbReference>
<evidence type="ECO:0000256" key="6">
    <source>
        <dbReference type="ARBA" id="ARBA00022741"/>
    </source>
</evidence>
<feature type="transmembrane region" description="Helical" evidence="11">
    <location>
        <begin position="939"/>
        <end position="959"/>
    </location>
</feature>
<evidence type="ECO:0000256" key="9">
    <source>
        <dbReference type="ARBA" id="ARBA00023136"/>
    </source>
</evidence>
<keyword evidence="8 11" id="KW-1133">Transmembrane helix</keyword>
<dbReference type="InterPro" id="IPR017871">
    <property type="entry name" value="ABC_transporter-like_CS"/>
</dbReference>
<evidence type="ECO:0000313" key="15">
    <source>
        <dbReference type="Proteomes" id="UP000700596"/>
    </source>
</evidence>
<dbReference type="PANTHER" id="PTHR43394">
    <property type="entry name" value="ATP-DEPENDENT PERMEASE MDL1, MITOCHONDRIAL"/>
    <property type="match status" value="1"/>
</dbReference>
<dbReference type="InterPro" id="IPR003439">
    <property type="entry name" value="ABC_transporter-like_ATP-bd"/>
</dbReference>
<dbReference type="GO" id="GO:0005743">
    <property type="term" value="C:mitochondrial inner membrane"/>
    <property type="evidence" value="ECO:0007669"/>
    <property type="project" value="TreeGrafter"/>
</dbReference>
<evidence type="ECO:0000259" key="12">
    <source>
        <dbReference type="PROSITE" id="PS50893"/>
    </source>
</evidence>
<sequence length="1342" mass="146411">MGGHQQSITEATTNRDSAHPEKQTNGHDYSQDNDSSPEKQDHGSPGSSYFQLWSFATPLDVFLRCLAGLAAAGSGTAEPLMALIFGNLVNLFNGNPPVSPEEFRSSVNKNSLYFVYLFIGKFACVYISAVLFNFTASRMTSKIRLRYLSKVLHQPISYFDKNTPGTIATSLANDTNIVQVGLSEKLGIVFQVTSMILCSFVVAFTRSWKLTLVTATSLPYLIIVVGFFGGMSANVEAKVNEILNQASGIAEEALSSILNIAAMGASEKIVRRFDVQVKSSMPHFRRIGPLQAIIYGNMFFAVYCAYSLSLFYGAKLVNRGEITRGGDVVVVLFCMILASSAMGFLAPLIPDFTKASAAAQQIIRVIGSPKEQDTIKDDEHNARLEALRGDIELHEISFSYPERPEVTVLDNISLNIPSNKVTALVGHSGSGKSTIVGLLERWYDYQQGTLLIDGQDITNLDLDWWRTQVGLVQQEPMLFNDTIYHNVLNGLRGPSFDNISDAQKRELVIAACKQSNAHDFIQQLPKGYDTPAGERAGMLSGGQKQRIAIARSIISNPKVLLLDEATSALDSESERAVSAALEIASQGRTTVMIAHKLATVVNADNIVVLNKGTIVEQGTHLELLALNGHYCRLLQAQGSSDNEKGKQKAVEDEETSQKLSRNLTRQSTKGALDPLSEMTSPLESAQIARAYGIFHCIYLVYAQHPSLIFPSIISFAAAVMAGASFPLQAFMFSRLVSIFQAQGSELTSRGNFWALMFFVLGIEQLISYMILFYLLGNVSAKISQYYRRNYFRAMLAQDVGFFQAGGNTSGGLTALLSADGENMTMLFAMSSGIIVVFTTCLIACCILSLAVYWKLGLVGVFGCLPVLLGAGFLRMRIDLTAQDRCAAAFLESARYSTEAVAAIRTISSLTMEGKVESMYHDKLNSASAATIKKTLVSMILYALSDALSLAAGALVFWYGGRLVSFGELSSTQFFIIFSAIIFGGQSAGFMFGFTSSKHHFVLFYAERMVTCTIQVCSISHQGPFPITVSLGTNKAHAAMNRIFYLIKSKPPINSSTGKDPSSSSPPPNTPTIEFRNVHFRYPSRPTVPVLRGLSLSINRGSHVAIVGSSGCGKSTVIALLERFYDLQTANTDTTAEQSADSGEILLYDSALPSWDIHKLRSRFGLVAQETTLYQGTIRDNILLGIDETTLSSNEEDIQSRIETACKQANIHTFITSLPQSYSTSIGSRGVALSGGQRQRLALARCLIRNPDILLLDEATSALDPESEKSVREALRKARKEREDLTVISVTHQVEGMKEADKIFVIEKGVVVEEGHWEELVGKRGRLWGMVVKGEVEGGNAPV</sequence>
<keyword evidence="4 11" id="KW-0812">Transmembrane</keyword>
<dbReference type="GO" id="GO:0015421">
    <property type="term" value="F:ABC-type oligopeptide transporter activity"/>
    <property type="evidence" value="ECO:0007669"/>
    <property type="project" value="TreeGrafter"/>
</dbReference>
<keyword evidence="9 11" id="KW-0472">Membrane</keyword>
<protein>
    <submittedName>
        <fullName evidence="14">Multidrug resistance protein 14</fullName>
    </submittedName>
</protein>
<dbReference type="SUPFAM" id="SSF90123">
    <property type="entry name" value="ABC transporter transmembrane region"/>
    <property type="match status" value="2"/>
</dbReference>
<keyword evidence="7" id="KW-0067">ATP-binding</keyword>
<feature type="transmembrane region" description="Helical" evidence="11">
    <location>
        <begin position="707"/>
        <end position="732"/>
    </location>
</feature>
<evidence type="ECO:0000256" key="3">
    <source>
        <dbReference type="ARBA" id="ARBA00022448"/>
    </source>
</evidence>
<keyword evidence="3" id="KW-0813">Transport</keyword>
<dbReference type="SUPFAM" id="SSF52540">
    <property type="entry name" value="P-loop containing nucleoside triphosphate hydrolases"/>
    <property type="match status" value="2"/>
</dbReference>
<dbReference type="InterPro" id="IPR039421">
    <property type="entry name" value="Type_1_exporter"/>
</dbReference>
<dbReference type="PROSITE" id="PS00211">
    <property type="entry name" value="ABC_TRANSPORTER_1"/>
    <property type="match status" value="2"/>
</dbReference>
<keyword evidence="15" id="KW-1185">Reference proteome</keyword>
<dbReference type="InterPro" id="IPR011527">
    <property type="entry name" value="ABC1_TM_dom"/>
</dbReference>
<evidence type="ECO:0000256" key="8">
    <source>
        <dbReference type="ARBA" id="ARBA00022989"/>
    </source>
</evidence>
<organism evidence="14 15">
    <name type="scientific">Dendryphion nanum</name>
    <dbReference type="NCBI Taxonomy" id="256645"/>
    <lineage>
        <taxon>Eukaryota</taxon>
        <taxon>Fungi</taxon>
        <taxon>Dikarya</taxon>
        <taxon>Ascomycota</taxon>
        <taxon>Pezizomycotina</taxon>
        <taxon>Dothideomycetes</taxon>
        <taxon>Pleosporomycetidae</taxon>
        <taxon>Pleosporales</taxon>
        <taxon>Torulaceae</taxon>
        <taxon>Dendryphion</taxon>
    </lineage>
</organism>
<feature type="domain" description="ABC transmembrane type-1" evidence="13">
    <location>
        <begin position="66"/>
        <end position="354"/>
    </location>
</feature>
<proteinExistence type="inferred from homology"/>
<dbReference type="Pfam" id="PF00664">
    <property type="entry name" value="ABC_membrane"/>
    <property type="match status" value="2"/>
</dbReference>
<dbReference type="Gene3D" id="3.40.50.300">
    <property type="entry name" value="P-loop containing nucleotide triphosphate hydrolases"/>
    <property type="match status" value="2"/>
</dbReference>
<evidence type="ECO:0000256" key="2">
    <source>
        <dbReference type="ARBA" id="ARBA00007577"/>
    </source>
</evidence>
<evidence type="ECO:0000256" key="7">
    <source>
        <dbReference type="ARBA" id="ARBA00022840"/>
    </source>
</evidence>
<dbReference type="InterPro" id="IPR003593">
    <property type="entry name" value="AAA+_ATPase"/>
</dbReference>
<feature type="transmembrane region" description="Helical" evidence="11">
    <location>
        <begin position="971"/>
        <end position="993"/>
    </location>
</feature>
<feature type="transmembrane region" description="Helical" evidence="11">
    <location>
        <begin position="752"/>
        <end position="775"/>
    </location>
</feature>
<accession>A0A9P9DSB1</accession>
<feature type="transmembrane region" description="Helical" evidence="11">
    <location>
        <begin position="855"/>
        <end position="873"/>
    </location>
</feature>
<evidence type="ECO:0000259" key="13">
    <source>
        <dbReference type="PROSITE" id="PS50929"/>
    </source>
</evidence>
<dbReference type="InterPro" id="IPR027417">
    <property type="entry name" value="P-loop_NTPase"/>
</dbReference>
<dbReference type="PANTHER" id="PTHR43394:SF11">
    <property type="entry name" value="ATP-BINDING CASSETTE TRANSPORTER"/>
    <property type="match status" value="1"/>
</dbReference>
<gene>
    <name evidence="14" type="ORF">B0J11DRAFT_580902</name>
</gene>
<keyword evidence="5" id="KW-0677">Repeat</keyword>
<feature type="compositionally biased region" description="Basic and acidic residues" evidence="10">
    <location>
        <begin position="16"/>
        <end position="25"/>
    </location>
</feature>
<comment type="similarity">
    <text evidence="2">Belongs to the ABC transporter superfamily. ABCB family. Multidrug resistance exporter (TC 3.A.1.201) subfamily.</text>
</comment>
<feature type="transmembrane region" description="Helical" evidence="11">
    <location>
        <begin position="287"/>
        <end position="308"/>
    </location>
</feature>
<evidence type="ECO:0000256" key="1">
    <source>
        <dbReference type="ARBA" id="ARBA00004141"/>
    </source>
</evidence>
<dbReference type="SMART" id="SM00382">
    <property type="entry name" value="AAA"/>
    <property type="match status" value="2"/>
</dbReference>
<dbReference type="OrthoDB" id="6500128at2759"/>
<dbReference type="EMBL" id="JAGMWT010000008">
    <property type="protein sequence ID" value="KAH7124162.1"/>
    <property type="molecule type" value="Genomic_DNA"/>
</dbReference>
<evidence type="ECO:0000313" key="14">
    <source>
        <dbReference type="EMBL" id="KAH7124162.1"/>
    </source>
</evidence>
<feature type="transmembrane region" description="Helical" evidence="11">
    <location>
        <begin position="826"/>
        <end position="849"/>
    </location>
</feature>
<name>A0A9P9DSB1_9PLEO</name>
<feature type="domain" description="ABC transporter" evidence="12">
    <location>
        <begin position="391"/>
        <end position="636"/>
    </location>
</feature>
<feature type="transmembrane region" description="Helical" evidence="11">
    <location>
        <begin position="210"/>
        <end position="228"/>
    </location>
</feature>
<evidence type="ECO:0000256" key="10">
    <source>
        <dbReference type="SAM" id="MobiDB-lite"/>
    </source>
</evidence>
<dbReference type="GO" id="GO:0016887">
    <property type="term" value="F:ATP hydrolysis activity"/>
    <property type="evidence" value="ECO:0007669"/>
    <property type="project" value="InterPro"/>
</dbReference>
<dbReference type="GO" id="GO:0090374">
    <property type="term" value="P:oligopeptide export from mitochondrion"/>
    <property type="evidence" value="ECO:0007669"/>
    <property type="project" value="TreeGrafter"/>
</dbReference>
<feature type="transmembrane region" description="Helical" evidence="11">
    <location>
        <begin position="113"/>
        <end position="136"/>
    </location>
</feature>
<comment type="subcellular location">
    <subcellularLocation>
        <location evidence="1">Membrane</location>
        <topology evidence="1">Multi-pass membrane protein</topology>
    </subcellularLocation>
</comment>
<dbReference type="GO" id="GO:0005524">
    <property type="term" value="F:ATP binding"/>
    <property type="evidence" value="ECO:0007669"/>
    <property type="project" value="UniProtKB-KW"/>
</dbReference>
<dbReference type="Gene3D" id="1.20.1560.10">
    <property type="entry name" value="ABC transporter type 1, transmembrane domain"/>
    <property type="match status" value="1"/>
</dbReference>
<dbReference type="PROSITE" id="PS50893">
    <property type="entry name" value="ABC_TRANSPORTER_2"/>
    <property type="match status" value="2"/>
</dbReference>
<feature type="compositionally biased region" description="Polar residues" evidence="10">
    <location>
        <begin position="657"/>
        <end position="669"/>
    </location>
</feature>
<evidence type="ECO:0000256" key="4">
    <source>
        <dbReference type="ARBA" id="ARBA00022692"/>
    </source>
</evidence>
<keyword evidence="6" id="KW-0547">Nucleotide-binding</keyword>
<feature type="transmembrane region" description="Helical" evidence="11">
    <location>
        <begin position="186"/>
        <end position="204"/>
    </location>
</feature>
<dbReference type="FunFam" id="3.40.50.300:FF:000251">
    <property type="entry name" value="ABC transporter B family member 19"/>
    <property type="match status" value="1"/>
</dbReference>
<dbReference type="FunFam" id="3.40.50.300:FF:000913">
    <property type="entry name" value="ABC multidrug transporter SitT"/>
    <property type="match status" value="1"/>
</dbReference>
<dbReference type="PROSITE" id="PS50929">
    <property type="entry name" value="ABC_TM1F"/>
    <property type="match status" value="2"/>
</dbReference>
<feature type="domain" description="ABC transmembrane type-1" evidence="13">
    <location>
        <begin position="712"/>
        <end position="996"/>
    </location>
</feature>
<comment type="caution">
    <text evidence="14">The sequence shown here is derived from an EMBL/GenBank/DDBJ whole genome shotgun (WGS) entry which is preliminary data.</text>
</comment>
<feature type="region of interest" description="Disordered" evidence="10">
    <location>
        <begin position="1"/>
        <end position="45"/>
    </location>
</feature>